<protein>
    <submittedName>
        <fullName evidence="2">Uncharacterized protein</fullName>
    </submittedName>
</protein>
<evidence type="ECO:0000256" key="1">
    <source>
        <dbReference type="SAM" id="MobiDB-lite"/>
    </source>
</evidence>
<organism evidence="2 3">
    <name type="scientific">Athelia psychrophila</name>
    <dbReference type="NCBI Taxonomy" id="1759441"/>
    <lineage>
        <taxon>Eukaryota</taxon>
        <taxon>Fungi</taxon>
        <taxon>Dikarya</taxon>
        <taxon>Basidiomycota</taxon>
        <taxon>Agaricomycotina</taxon>
        <taxon>Agaricomycetes</taxon>
        <taxon>Agaricomycetidae</taxon>
        <taxon>Atheliales</taxon>
        <taxon>Atheliaceae</taxon>
        <taxon>Athelia</taxon>
    </lineage>
</organism>
<proteinExistence type="predicted"/>
<accession>A0A166KU47</accession>
<feature type="compositionally biased region" description="Basic and acidic residues" evidence="1">
    <location>
        <begin position="112"/>
        <end position="121"/>
    </location>
</feature>
<keyword evidence="3" id="KW-1185">Reference proteome</keyword>
<evidence type="ECO:0000313" key="3">
    <source>
        <dbReference type="Proteomes" id="UP000076532"/>
    </source>
</evidence>
<gene>
    <name evidence="2" type="ORF">FIBSPDRAFT_859833</name>
</gene>
<sequence>MEESQLCQHISGAPRLVKVNIMRIWNDRKLDVSAKNKALILYLENEMVPVPPIQPPKADPVQQATEEQHHRSTKPGRVRAMVAAIDQRKAPPSNEPRKPGKPSQWRLPGTEAKQKKGDDVGSKTLFPRPFWR</sequence>
<dbReference type="EMBL" id="KV417541">
    <property type="protein sequence ID" value="KZP22253.1"/>
    <property type="molecule type" value="Genomic_DNA"/>
</dbReference>
<name>A0A166KU47_9AGAM</name>
<reference evidence="2 3" key="1">
    <citation type="journal article" date="2016" name="Mol. Biol. Evol.">
        <title>Comparative Genomics of Early-Diverging Mushroom-Forming Fungi Provides Insights into the Origins of Lignocellulose Decay Capabilities.</title>
        <authorList>
            <person name="Nagy L.G."/>
            <person name="Riley R."/>
            <person name="Tritt A."/>
            <person name="Adam C."/>
            <person name="Daum C."/>
            <person name="Floudas D."/>
            <person name="Sun H."/>
            <person name="Yadav J.S."/>
            <person name="Pangilinan J."/>
            <person name="Larsson K.H."/>
            <person name="Matsuura K."/>
            <person name="Barry K."/>
            <person name="Labutti K."/>
            <person name="Kuo R."/>
            <person name="Ohm R.A."/>
            <person name="Bhattacharya S.S."/>
            <person name="Shirouzu T."/>
            <person name="Yoshinaga Y."/>
            <person name="Martin F.M."/>
            <person name="Grigoriev I.V."/>
            <person name="Hibbett D.S."/>
        </authorList>
    </citation>
    <scope>NUCLEOTIDE SEQUENCE [LARGE SCALE GENOMIC DNA]</scope>
    <source>
        <strain evidence="2 3">CBS 109695</strain>
    </source>
</reference>
<feature type="region of interest" description="Disordered" evidence="1">
    <location>
        <begin position="50"/>
        <end position="132"/>
    </location>
</feature>
<dbReference type="AlphaFoldDB" id="A0A166KU47"/>
<evidence type="ECO:0000313" key="2">
    <source>
        <dbReference type="EMBL" id="KZP22253.1"/>
    </source>
</evidence>
<dbReference type="Proteomes" id="UP000076532">
    <property type="component" value="Unassembled WGS sequence"/>
</dbReference>